<dbReference type="Proteomes" id="UP001247620">
    <property type="component" value="Unassembled WGS sequence"/>
</dbReference>
<organism evidence="1 2">
    <name type="scientific">Mucilaginibacter pocheonensis</name>
    <dbReference type="NCBI Taxonomy" id="398050"/>
    <lineage>
        <taxon>Bacteria</taxon>
        <taxon>Pseudomonadati</taxon>
        <taxon>Bacteroidota</taxon>
        <taxon>Sphingobacteriia</taxon>
        <taxon>Sphingobacteriales</taxon>
        <taxon>Sphingobacteriaceae</taxon>
        <taxon>Mucilaginibacter</taxon>
    </lineage>
</organism>
<gene>
    <name evidence="1" type="ORF">J2W55_001017</name>
</gene>
<dbReference type="RefSeq" id="WP_310092656.1">
    <property type="nucleotide sequence ID" value="NZ_JAVDUU010000001.1"/>
</dbReference>
<evidence type="ECO:0000313" key="1">
    <source>
        <dbReference type="EMBL" id="MDR6941189.1"/>
    </source>
</evidence>
<keyword evidence="2" id="KW-1185">Reference proteome</keyword>
<evidence type="ECO:0000313" key="2">
    <source>
        <dbReference type="Proteomes" id="UP001247620"/>
    </source>
</evidence>
<reference evidence="1 2" key="1">
    <citation type="submission" date="2023-07" db="EMBL/GenBank/DDBJ databases">
        <title>Sorghum-associated microbial communities from plants grown in Nebraska, USA.</title>
        <authorList>
            <person name="Schachtman D."/>
        </authorList>
    </citation>
    <scope>NUCLEOTIDE SEQUENCE [LARGE SCALE GENOMIC DNA]</scope>
    <source>
        <strain evidence="1 2">3262</strain>
    </source>
</reference>
<evidence type="ECO:0008006" key="3">
    <source>
        <dbReference type="Google" id="ProtNLM"/>
    </source>
</evidence>
<dbReference type="EMBL" id="JAVDUU010000001">
    <property type="protein sequence ID" value="MDR6941189.1"/>
    <property type="molecule type" value="Genomic_DNA"/>
</dbReference>
<accession>A0ABU1T748</accession>
<protein>
    <recommendedName>
        <fullName evidence="3">PKD domain-containing protein</fullName>
    </recommendedName>
</protein>
<proteinExistence type="predicted"/>
<comment type="caution">
    <text evidence="1">The sequence shown here is derived from an EMBL/GenBank/DDBJ whole genome shotgun (WGS) entry which is preliminary data.</text>
</comment>
<sequence length="426" mass="47670">MDTPAIKQLLDIIEQQLDWGDATTWQSKDFEKLNLLIFEKTKVSLSASTLRRLWGRVEYHHLPSGTTLDTLACFAGFENWRSFTRQQKPTAISANEKTNIGPPPPKQKNSWGLKAALIIITVAATTLIAMYIRKEPAPVASNAYTFSFKPVTRDIPNSVIFSYDAKAAPSDSVFIQQSWDPQTRTLVDKNQHQHTSVYYRPGSYHAKLVVNNQIVKERPLLIATNGWLGLIAHKPVPVYLNNNEFITRDIINLPVSTILKKNIELEPQPPVVEFYNVGNFEPVPLKDFSFSVEVKSGYYEGAATCRFMEVGLITNKVPVVIPLSANGCVSELNLLDGQHMISGKKTDLSGFGTGLSDWIRVRCCSTANKIQYYVNDKLAYESVMPDAKISIVGLGYYFQGTGSVRNVELKRGDKVVFQAFLTQKTP</sequence>
<name>A0ABU1T748_9SPHI</name>